<comment type="caution">
    <text evidence="2">The sequence shown here is derived from an EMBL/GenBank/DDBJ whole genome shotgun (WGS) entry which is preliminary data.</text>
</comment>
<accession>A0A9Q1GRL2</accession>
<keyword evidence="1" id="KW-0812">Transmembrane</keyword>
<gene>
    <name evidence="2" type="ORF">Cgig2_001893</name>
</gene>
<evidence type="ECO:0000313" key="3">
    <source>
        <dbReference type="Proteomes" id="UP001153076"/>
    </source>
</evidence>
<dbReference type="EMBL" id="JAKOGI010001301">
    <property type="protein sequence ID" value="KAJ8426367.1"/>
    <property type="molecule type" value="Genomic_DNA"/>
</dbReference>
<keyword evidence="3" id="KW-1185">Reference proteome</keyword>
<dbReference type="OrthoDB" id="694455at2759"/>
<name>A0A9Q1GRL2_9CARY</name>
<keyword evidence="1" id="KW-1133">Transmembrane helix</keyword>
<proteinExistence type="predicted"/>
<feature type="transmembrane region" description="Helical" evidence="1">
    <location>
        <begin position="71"/>
        <end position="89"/>
    </location>
</feature>
<protein>
    <recommendedName>
        <fullName evidence="4">Aminotransferase-like plant mobile domain-containing protein</fullName>
    </recommendedName>
</protein>
<sequence length="196" mass="22553">MKSDRRSRVPLPTNNESHTIFDELGVPKGDRIETFLGAILSCWLCLFVLLVRDVGYIRLRTFSVASSMERGQAYCLSLAILASIYRGLWKICRSAHPGRKGGHIPWHFLYAWVAKYFRTYDFDSNVSSNQRMPKFRGFDRLKTFGLDEACELISSARGFYRNSVITHRIKKTLIDKGELSWVDFAYFASILLPLRG</sequence>
<evidence type="ECO:0000313" key="2">
    <source>
        <dbReference type="EMBL" id="KAJ8426367.1"/>
    </source>
</evidence>
<organism evidence="2 3">
    <name type="scientific">Carnegiea gigantea</name>
    <dbReference type="NCBI Taxonomy" id="171969"/>
    <lineage>
        <taxon>Eukaryota</taxon>
        <taxon>Viridiplantae</taxon>
        <taxon>Streptophyta</taxon>
        <taxon>Embryophyta</taxon>
        <taxon>Tracheophyta</taxon>
        <taxon>Spermatophyta</taxon>
        <taxon>Magnoliopsida</taxon>
        <taxon>eudicotyledons</taxon>
        <taxon>Gunneridae</taxon>
        <taxon>Pentapetalae</taxon>
        <taxon>Caryophyllales</taxon>
        <taxon>Cactineae</taxon>
        <taxon>Cactaceae</taxon>
        <taxon>Cactoideae</taxon>
        <taxon>Echinocereeae</taxon>
        <taxon>Carnegiea</taxon>
    </lineage>
</organism>
<reference evidence="2" key="1">
    <citation type="submission" date="2022-04" db="EMBL/GenBank/DDBJ databases">
        <title>Carnegiea gigantea Genome sequencing and assembly v2.</title>
        <authorList>
            <person name="Copetti D."/>
            <person name="Sanderson M.J."/>
            <person name="Burquez A."/>
            <person name="Wojciechowski M.F."/>
        </authorList>
    </citation>
    <scope>NUCLEOTIDE SEQUENCE</scope>
    <source>
        <strain evidence="2">SGP5-SGP5p</strain>
        <tissue evidence="2">Aerial part</tissue>
    </source>
</reference>
<keyword evidence="1" id="KW-0472">Membrane</keyword>
<feature type="transmembrane region" description="Helical" evidence="1">
    <location>
        <begin position="34"/>
        <end position="51"/>
    </location>
</feature>
<evidence type="ECO:0008006" key="4">
    <source>
        <dbReference type="Google" id="ProtNLM"/>
    </source>
</evidence>
<dbReference type="Proteomes" id="UP001153076">
    <property type="component" value="Unassembled WGS sequence"/>
</dbReference>
<evidence type="ECO:0000256" key="1">
    <source>
        <dbReference type="SAM" id="Phobius"/>
    </source>
</evidence>
<dbReference type="AlphaFoldDB" id="A0A9Q1GRL2"/>